<keyword evidence="12" id="KW-1185">Reference proteome</keyword>
<reference evidence="13" key="3">
    <citation type="submission" date="2025-04" db="UniProtKB">
        <authorList>
            <consortium name="RefSeq"/>
        </authorList>
    </citation>
    <scope>IDENTIFICATION</scope>
    <source>
        <strain evidence="13">Nigerian</strain>
        <tissue evidence="13">Liver and blood</tissue>
    </source>
</reference>
<evidence type="ECO:0000256" key="5">
    <source>
        <dbReference type="ARBA" id="ARBA00022777"/>
    </source>
</evidence>
<dbReference type="PROSITE" id="PS00107">
    <property type="entry name" value="PROTEIN_KINASE_ATP"/>
    <property type="match status" value="1"/>
</dbReference>
<dbReference type="Proteomes" id="UP000008143">
    <property type="component" value="Chromosome 2"/>
</dbReference>
<dbReference type="InterPro" id="IPR017441">
    <property type="entry name" value="Protein_kinase_ATP_BS"/>
</dbReference>
<keyword evidence="4 7" id="KW-0547">Nucleotide-binding</keyword>
<dbReference type="GO" id="GO:0004674">
    <property type="term" value="F:protein serine/threonine kinase activity"/>
    <property type="evidence" value="ECO:0000318"/>
    <property type="project" value="GO_Central"/>
</dbReference>
<organism evidence="11">
    <name type="scientific">Xenopus tropicalis</name>
    <name type="common">Western clawed frog</name>
    <name type="synonym">Silurana tropicalis</name>
    <dbReference type="NCBI Taxonomy" id="8364"/>
    <lineage>
        <taxon>Eukaryota</taxon>
        <taxon>Metazoa</taxon>
        <taxon>Chordata</taxon>
        <taxon>Craniata</taxon>
        <taxon>Vertebrata</taxon>
        <taxon>Euteleostomi</taxon>
        <taxon>Amphibia</taxon>
        <taxon>Batrachia</taxon>
        <taxon>Anura</taxon>
        <taxon>Pipoidea</taxon>
        <taxon>Pipidae</taxon>
        <taxon>Xenopodinae</taxon>
        <taxon>Xenopus</taxon>
        <taxon>Silurana</taxon>
    </lineage>
</organism>
<dbReference type="InterPro" id="IPR000719">
    <property type="entry name" value="Prot_kinase_dom"/>
</dbReference>
<dbReference type="GO" id="GO:0005524">
    <property type="term" value="F:ATP binding"/>
    <property type="evidence" value="ECO:0007669"/>
    <property type="project" value="UniProtKB-UniRule"/>
</dbReference>
<evidence type="ECO:0000256" key="9">
    <source>
        <dbReference type="SAM" id="MobiDB-lite"/>
    </source>
</evidence>
<evidence type="ECO:0000313" key="14">
    <source>
        <dbReference type="Xenbase" id="XB-GENE-29082439"/>
    </source>
</evidence>
<dbReference type="InterPro" id="IPR008271">
    <property type="entry name" value="Ser/Thr_kinase_AS"/>
</dbReference>
<evidence type="ECO:0000256" key="6">
    <source>
        <dbReference type="ARBA" id="ARBA00022840"/>
    </source>
</evidence>
<evidence type="ECO:0000256" key="2">
    <source>
        <dbReference type="ARBA" id="ARBA00022553"/>
    </source>
</evidence>
<feature type="compositionally biased region" description="Basic and acidic residues" evidence="9">
    <location>
        <begin position="43"/>
        <end position="77"/>
    </location>
</feature>
<dbReference type="AGR" id="Xenbase:XB-GENE-29082439"/>
<dbReference type="GO" id="GO:0005737">
    <property type="term" value="C:cytoplasm"/>
    <property type="evidence" value="ECO:0000318"/>
    <property type="project" value="GO_Central"/>
</dbReference>
<dbReference type="AlphaFoldDB" id="A0A803JA95"/>
<evidence type="ECO:0000259" key="10">
    <source>
        <dbReference type="PROSITE" id="PS50011"/>
    </source>
</evidence>
<dbReference type="PROSITE" id="PS00108">
    <property type="entry name" value="PROTEIN_KINASE_ST"/>
    <property type="match status" value="1"/>
</dbReference>
<dbReference type="SMART" id="SM00220">
    <property type="entry name" value="S_TKc"/>
    <property type="match status" value="1"/>
</dbReference>
<dbReference type="RefSeq" id="XP_017947361.2">
    <property type="nucleotide sequence ID" value="XM_018091872.2"/>
</dbReference>
<feature type="binding site" evidence="7">
    <location>
        <position position="159"/>
    </location>
    <ligand>
        <name>ATP</name>
        <dbReference type="ChEBI" id="CHEBI:30616"/>
    </ligand>
</feature>
<gene>
    <name evidence="13 14" type="primary">LOC100494858</name>
    <name evidence="11" type="synonym">LOC101734833</name>
</gene>
<evidence type="ECO:0000313" key="13">
    <source>
        <dbReference type="RefSeq" id="XP_017947361.2"/>
    </source>
</evidence>
<feature type="region of interest" description="Disordered" evidence="9">
    <location>
        <begin position="41"/>
        <end position="115"/>
    </location>
</feature>
<evidence type="ECO:0000256" key="7">
    <source>
        <dbReference type="PROSITE-ProRule" id="PRU10141"/>
    </source>
</evidence>
<sequence>MEESKRRILTPKEKEIQQYVSCVEEKEDKIKKGSQEVVVRSKTHVEEKTSVEEKKKRKHTEENLDNKKKIKLDDKESLQGGVHGLREEQKDKKRKTKRPRSPEDPLEGGSGYKKPCLDVKRPAPLDIESYRFHKDLGRGSFGRVMLATFAPKKQLVAIKIISKKTNKSNYENIKKEARLLKMANSCPFLCHSYAAFQSEIQAFFVLEYASGGSLYKMISRKGKLPMERVKFYTAEIVIGLQFLHSNGIVHCDLKPDNILVDMDGHIKICDFGLSAEGLFGEKMICRLSGTPGYRAPEVLIMNDYNAGADWWSFGVIMYEMATGNLPFAPSVSALREVSTIKSSKPDYPSHMSQEMLDLLSKLLEIDQNKRLGVKGNIREHPFYATIKWKRMEKRRVKTPFRPKKPSAGELPAISPGFPADSSKREKVEELSYVASTWNCQE</sequence>
<dbReference type="OrthoDB" id="25592at2759"/>
<evidence type="ECO:0000256" key="4">
    <source>
        <dbReference type="ARBA" id="ARBA00022741"/>
    </source>
</evidence>
<protein>
    <submittedName>
        <fullName evidence="11 13">Protein kinase C delta type</fullName>
    </submittedName>
</protein>
<dbReference type="GO" id="GO:0005634">
    <property type="term" value="C:nucleus"/>
    <property type="evidence" value="ECO:0000318"/>
    <property type="project" value="GO_Central"/>
</dbReference>
<feature type="domain" description="Protein kinase" evidence="10">
    <location>
        <begin position="130"/>
        <end position="383"/>
    </location>
</feature>
<comment type="similarity">
    <text evidence="8">Belongs to the protein kinase superfamily.</text>
</comment>
<keyword evidence="3" id="KW-0808">Transferase</keyword>
<feature type="region of interest" description="Disordered" evidence="9">
    <location>
        <begin position="399"/>
        <end position="422"/>
    </location>
</feature>
<keyword evidence="2" id="KW-0597">Phosphoprotein</keyword>
<dbReference type="Ensembl" id="ENSXETT00000111702">
    <property type="protein sequence ID" value="ENSXETP00000111003"/>
    <property type="gene ID" value="ENSXETG00000043624"/>
</dbReference>
<evidence type="ECO:0000256" key="8">
    <source>
        <dbReference type="RuleBase" id="RU000304"/>
    </source>
</evidence>
<dbReference type="SUPFAM" id="SSF56112">
    <property type="entry name" value="Protein kinase-like (PK-like)"/>
    <property type="match status" value="1"/>
</dbReference>
<dbReference type="KEGG" id="xtr:100494858"/>
<name>A0A803JA95_XENTR</name>
<proteinExistence type="inferred from homology"/>
<dbReference type="Gene3D" id="1.10.510.10">
    <property type="entry name" value="Transferase(Phosphotransferase) domain 1"/>
    <property type="match status" value="1"/>
</dbReference>
<dbReference type="InterPro" id="IPR011009">
    <property type="entry name" value="Kinase-like_dom_sf"/>
</dbReference>
<keyword evidence="6 7" id="KW-0067">ATP-binding</keyword>
<dbReference type="PANTHER" id="PTHR24351">
    <property type="entry name" value="RIBOSOMAL PROTEIN S6 KINASE"/>
    <property type="match status" value="1"/>
</dbReference>
<reference evidence="11" key="1">
    <citation type="journal article" date="2010" name="Science">
        <title>The genome of the Western clawed frog Xenopus tropicalis.</title>
        <authorList>
            <person name="Hellsten U."/>
            <person name="Harland R.M."/>
            <person name="Gilchrist M.J."/>
            <person name="Hendrix D."/>
            <person name="Jurka J."/>
            <person name="Kapitonov V."/>
            <person name="Ovcharenko I."/>
            <person name="Putnam N.H."/>
            <person name="Shu S."/>
            <person name="Taher L."/>
            <person name="Blitz I.L."/>
            <person name="Blumberg B."/>
            <person name="Dichmann D.S."/>
            <person name="Dubchak I."/>
            <person name="Amaya E."/>
            <person name="Detter J.C."/>
            <person name="Fletcher R."/>
            <person name="Gerhard D.S."/>
            <person name="Goodstein D."/>
            <person name="Graves T."/>
            <person name="Grigoriev I.V."/>
            <person name="Grimwood J."/>
            <person name="Kawashima T."/>
            <person name="Lindquist E."/>
            <person name="Lucas S.M."/>
            <person name="Mead P.E."/>
            <person name="Mitros T."/>
            <person name="Ogino H."/>
            <person name="Ohta Y."/>
            <person name="Poliakov A.V."/>
            <person name="Pollet N."/>
            <person name="Robert J."/>
            <person name="Salamov A."/>
            <person name="Sater A.K."/>
            <person name="Schmutz J."/>
            <person name="Terry A."/>
            <person name="Vize P.D."/>
            <person name="Warren W.C."/>
            <person name="Wells D."/>
            <person name="Wills A."/>
            <person name="Wilson R.K."/>
            <person name="Zimmerman L.B."/>
            <person name="Zorn A.M."/>
            <person name="Grainger R."/>
            <person name="Grammer T."/>
            <person name="Khokha M.K."/>
            <person name="Richardson P.M."/>
            <person name="Rokhsar D.S."/>
        </authorList>
    </citation>
    <scope>NUCLEOTIDE SEQUENCE [LARGE SCALE GENOMIC DNA]</scope>
    <source>
        <strain evidence="11">Nigerian</strain>
    </source>
</reference>
<dbReference type="Xenbase" id="XB-GENE-29082439">
    <property type="gene designation" value="LOC100494858"/>
</dbReference>
<dbReference type="GeneTree" id="ENSGT00940000154203"/>
<dbReference type="FunFam" id="1.10.510.10:FF:000048">
    <property type="entry name" value="Protein kinase C"/>
    <property type="match status" value="1"/>
</dbReference>
<evidence type="ECO:0000256" key="3">
    <source>
        <dbReference type="ARBA" id="ARBA00022679"/>
    </source>
</evidence>
<keyword evidence="1 8" id="KW-0723">Serine/threonine-protein kinase</keyword>
<dbReference type="Ensembl" id="ENSXETT00000123149">
    <property type="protein sequence ID" value="ENSXETP00000104790"/>
    <property type="gene ID" value="ENSXETG00000043624"/>
</dbReference>
<dbReference type="Pfam" id="PF00069">
    <property type="entry name" value="Pkinase"/>
    <property type="match status" value="1"/>
</dbReference>
<dbReference type="Gene3D" id="3.30.200.20">
    <property type="entry name" value="Phosphorylase Kinase, domain 1"/>
    <property type="match status" value="1"/>
</dbReference>
<dbReference type="PROSITE" id="PS50011">
    <property type="entry name" value="PROTEIN_KINASE_DOM"/>
    <property type="match status" value="1"/>
</dbReference>
<dbReference type="GeneID" id="100494858"/>
<evidence type="ECO:0000313" key="12">
    <source>
        <dbReference type="Proteomes" id="UP000008143"/>
    </source>
</evidence>
<evidence type="ECO:0000313" key="11">
    <source>
        <dbReference type="Ensembl" id="ENSXETP00000104790"/>
    </source>
</evidence>
<reference evidence="11" key="2">
    <citation type="submission" date="2021-03" db="UniProtKB">
        <authorList>
            <consortium name="Ensembl"/>
        </authorList>
    </citation>
    <scope>IDENTIFICATION</scope>
</reference>
<accession>A0A803JA95</accession>
<evidence type="ECO:0000256" key="1">
    <source>
        <dbReference type="ARBA" id="ARBA00022527"/>
    </source>
</evidence>
<keyword evidence="5 13" id="KW-0418">Kinase</keyword>